<dbReference type="Proteomes" id="UP000176893">
    <property type="component" value="Unassembled WGS sequence"/>
</dbReference>
<dbReference type="NCBIfam" id="TIGR01017">
    <property type="entry name" value="rpsD_bact"/>
    <property type="match status" value="1"/>
</dbReference>
<dbReference type="InterPro" id="IPR002942">
    <property type="entry name" value="S4_RNA-bd"/>
</dbReference>
<dbReference type="FunFam" id="3.10.290.10:FF:000001">
    <property type="entry name" value="30S ribosomal protein S4"/>
    <property type="match status" value="1"/>
</dbReference>
<dbReference type="PROSITE" id="PS00632">
    <property type="entry name" value="RIBOSOMAL_S4"/>
    <property type="match status" value="1"/>
</dbReference>
<dbReference type="EMBL" id="MGJB01000018">
    <property type="protein sequence ID" value="OGM98046.1"/>
    <property type="molecule type" value="Genomic_DNA"/>
</dbReference>
<dbReference type="PROSITE" id="PS50889">
    <property type="entry name" value="S4"/>
    <property type="match status" value="1"/>
</dbReference>
<dbReference type="PANTHER" id="PTHR11831">
    <property type="entry name" value="30S 40S RIBOSOMAL PROTEIN"/>
    <property type="match status" value="1"/>
</dbReference>
<dbReference type="Pfam" id="PF01479">
    <property type="entry name" value="S4"/>
    <property type="match status" value="1"/>
</dbReference>
<dbReference type="GO" id="GO:0042274">
    <property type="term" value="P:ribosomal small subunit biogenesis"/>
    <property type="evidence" value="ECO:0007669"/>
    <property type="project" value="TreeGrafter"/>
</dbReference>
<keyword evidence="5 7" id="KW-0687">Ribonucleoprotein</keyword>
<dbReference type="SMART" id="SM01390">
    <property type="entry name" value="Ribosomal_S4"/>
    <property type="match status" value="1"/>
</dbReference>
<evidence type="ECO:0000256" key="9">
    <source>
        <dbReference type="SAM" id="MobiDB-lite"/>
    </source>
</evidence>
<comment type="caution">
    <text evidence="12">The sequence shown here is derived from an EMBL/GenBank/DDBJ whole genome shotgun (WGS) entry which is preliminary data.</text>
</comment>
<feature type="domain" description="Small ribosomal subunit protein uS4 N-terminal" evidence="11">
    <location>
        <begin position="3"/>
        <end position="98"/>
    </location>
</feature>
<evidence type="ECO:0000256" key="3">
    <source>
        <dbReference type="ARBA" id="ARBA00022884"/>
    </source>
</evidence>
<feature type="domain" description="RNA-binding S4" evidence="10">
    <location>
        <begin position="99"/>
        <end position="157"/>
    </location>
</feature>
<dbReference type="SMART" id="SM00363">
    <property type="entry name" value="S4"/>
    <property type="match status" value="1"/>
</dbReference>
<dbReference type="Gene3D" id="1.10.1050.10">
    <property type="entry name" value="Ribosomal Protein S4 Delta 41, Chain A, domain 1"/>
    <property type="match status" value="1"/>
</dbReference>
<dbReference type="GO" id="GO:0015935">
    <property type="term" value="C:small ribosomal subunit"/>
    <property type="evidence" value="ECO:0007669"/>
    <property type="project" value="InterPro"/>
</dbReference>
<dbReference type="HAMAP" id="MF_01306_B">
    <property type="entry name" value="Ribosomal_uS4_B"/>
    <property type="match status" value="1"/>
</dbReference>
<dbReference type="GO" id="GO:0003735">
    <property type="term" value="F:structural constituent of ribosome"/>
    <property type="evidence" value="ECO:0007669"/>
    <property type="project" value="InterPro"/>
</dbReference>
<organism evidence="12 13">
    <name type="scientific">Candidatus Yanofskybacteria bacterium RIFCSPHIGHO2_01_FULL_41_26</name>
    <dbReference type="NCBI Taxonomy" id="1802661"/>
    <lineage>
        <taxon>Bacteria</taxon>
        <taxon>Candidatus Yanofskyibacteriota</taxon>
    </lineage>
</organism>
<dbReference type="GO" id="GO:0019843">
    <property type="term" value="F:rRNA binding"/>
    <property type="evidence" value="ECO:0007669"/>
    <property type="project" value="UniProtKB-UniRule"/>
</dbReference>
<evidence type="ECO:0000313" key="12">
    <source>
        <dbReference type="EMBL" id="OGM98046.1"/>
    </source>
</evidence>
<comment type="function">
    <text evidence="7">One of the primary rRNA binding proteins, it binds directly to 16S rRNA where it nucleates assembly of the body of the 30S subunit.</text>
</comment>
<reference evidence="12 13" key="1">
    <citation type="journal article" date="2016" name="Nat. Commun.">
        <title>Thousands of microbial genomes shed light on interconnected biogeochemical processes in an aquifer system.</title>
        <authorList>
            <person name="Anantharaman K."/>
            <person name="Brown C.T."/>
            <person name="Hug L.A."/>
            <person name="Sharon I."/>
            <person name="Castelle C.J."/>
            <person name="Probst A.J."/>
            <person name="Thomas B.C."/>
            <person name="Singh A."/>
            <person name="Wilkins M.J."/>
            <person name="Karaoz U."/>
            <person name="Brodie E.L."/>
            <person name="Williams K.H."/>
            <person name="Hubbard S.S."/>
            <person name="Banfield J.F."/>
        </authorList>
    </citation>
    <scope>NUCLEOTIDE SEQUENCE [LARGE SCALE GENOMIC DNA]</scope>
</reference>
<dbReference type="InterPro" id="IPR001912">
    <property type="entry name" value="Ribosomal_uS4_N"/>
</dbReference>
<evidence type="ECO:0000256" key="2">
    <source>
        <dbReference type="ARBA" id="ARBA00022730"/>
    </source>
</evidence>
<dbReference type="CDD" id="cd00165">
    <property type="entry name" value="S4"/>
    <property type="match status" value="1"/>
</dbReference>
<evidence type="ECO:0000256" key="4">
    <source>
        <dbReference type="ARBA" id="ARBA00022980"/>
    </source>
</evidence>
<evidence type="ECO:0000313" key="13">
    <source>
        <dbReference type="Proteomes" id="UP000176893"/>
    </source>
</evidence>
<name>A0A1F8EB06_9BACT</name>
<dbReference type="NCBIfam" id="NF003717">
    <property type="entry name" value="PRK05327.1"/>
    <property type="match status" value="1"/>
</dbReference>
<dbReference type="PANTHER" id="PTHR11831:SF4">
    <property type="entry name" value="SMALL RIBOSOMAL SUBUNIT PROTEIN US4M"/>
    <property type="match status" value="1"/>
</dbReference>
<keyword evidence="2 7" id="KW-0699">rRNA-binding</keyword>
<comment type="subunit">
    <text evidence="7">Part of the 30S ribosomal subunit. Contacts protein S5. The interaction surface between S4 and S5 is involved in control of translational fidelity.</text>
</comment>
<comment type="similarity">
    <text evidence="1 7 8">Belongs to the universal ribosomal protein uS4 family.</text>
</comment>
<dbReference type="InterPro" id="IPR036986">
    <property type="entry name" value="S4_RNA-bd_sf"/>
</dbReference>
<dbReference type="GO" id="GO:0006412">
    <property type="term" value="P:translation"/>
    <property type="evidence" value="ECO:0007669"/>
    <property type="project" value="UniProtKB-UniRule"/>
</dbReference>
<proteinExistence type="inferred from homology"/>
<protein>
    <recommendedName>
        <fullName evidence="6 7">Small ribosomal subunit protein uS4</fullName>
    </recommendedName>
</protein>
<dbReference type="SUPFAM" id="SSF55174">
    <property type="entry name" value="Alpha-L RNA-binding motif"/>
    <property type="match status" value="1"/>
</dbReference>
<keyword evidence="4 7" id="KW-0689">Ribosomal protein</keyword>
<gene>
    <name evidence="7" type="primary">rpsD</name>
    <name evidence="12" type="ORF">A2649_01780</name>
</gene>
<evidence type="ECO:0000256" key="7">
    <source>
        <dbReference type="HAMAP-Rule" id="MF_01306"/>
    </source>
</evidence>
<sequence length="211" mass="24508">MARYTGPREKIERRLGEKLYLKGERSYSQKSAMTKKPYPPGMHGQKGSRKASEFAQQLKSKQKVKNTYRLLEKQFKNYIKKSINSKKEPYEFIIKKLENRLDNVVFRMGFGQSRDQARQLVGHGHILVNGKKVTIPSFEVKIGDNLKIREGSLKSQFFTTFMPIWLKKYDPPAWIMLDKEKMTAKIKGLPTIQESGINVGDLQAIIEFYSR</sequence>
<evidence type="ECO:0000256" key="8">
    <source>
        <dbReference type="RuleBase" id="RU003699"/>
    </source>
</evidence>
<accession>A0A1F8EB06</accession>
<dbReference type="InterPro" id="IPR018079">
    <property type="entry name" value="Ribosomal_uS4_CS"/>
</dbReference>
<dbReference type="Pfam" id="PF00163">
    <property type="entry name" value="Ribosomal_S4"/>
    <property type="match status" value="1"/>
</dbReference>
<dbReference type="AlphaFoldDB" id="A0A1F8EB06"/>
<evidence type="ECO:0000259" key="10">
    <source>
        <dbReference type="SMART" id="SM00363"/>
    </source>
</evidence>
<dbReference type="Gene3D" id="3.10.290.10">
    <property type="entry name" value="RNA-binding S4 domain"/>
    <property type="match status" value="1"/>
</dbReference>
<evidence type="ECO:0000256" key="1">
    <source>
        <dbReference type="ARBA" id="ARBA00007465"/>
    </source>
</evidence>
<evidence type="ECO:0000259" key="11">
    <source>
        <dbReference type="SMART" id="SM01390"/>
    </source>
</evidence>
<feature type="region of interest" description="Disordered" evidence="9">
    <location>
        <begin position="22"/>
        <end position="52"/>
    </location>
</feature>
<dbReference type="STRING" id="1802661.A2649_01780"/>
<comment type="function">
    <text evidence="7">With S5 and S12 plays an important role in translational accuracy.</text>
</comment>
<dbReference type="InterPro" id="IPR005709">
    <property type="entry name" value="Ribosomal_uS4_bac-type"/>
</dbReference>
<evidence type="ECO:0000256" key="5">
    <source>
        <dbReference type="ARBA" id="ARBA00023274"/>
    </source>
</evidence>
<keyword evidence="3 7" id="KW-0694">RNA-binding</keyword>
<dbReference type="InterPro" id="IPR022801">
    <property type="entry name" value="Ribosomal_uS4"/>
</dbReference>
<evidence type="ECO:0000256" key="6">
    <source>
        <dbReference type="ARBA" id="ARBA00035254"/>
    </source>
</evidence>